<evidence type="ECO:0000259" key="8">
    <source>
        <dbReference type="Pfam" id="PF12265"/>
    </source>
</evidence>
<sequence length="456" mass="51252">MKRRLECRYSGEVSSRPHGVRTAAEAARFATEAIEMDMEDGTVTQEKMINEEYKVWKKNAPYLYDIVVTHALEWPSLTVQWLPDIEQPEGKDYSIQRLLLGTHTSEDEPNYLQIATVQLPHFDGEQDARRFDEERGEFGGHTGGSSQCRINVVQRIPHEGEVNRARYMPDNPCVIATKTVSGEVHIFDYTKHPSQPAAGATPNPDLRLRGQTKEGYGLCWNAKTKGLIASSSEDMTVCVWDISPGNKENRVLDPLRVFRKHSAIVGDVCWNWQDGNILASVGDDRKLMLWDLRKDGDDPLSVVEAHKEEINCVAYNPANNFMIATGSSDKTVALWDSRNMKTPLHVLEGHTGDILQVQWSPHSENILASASGDRRINIWDLSRIGMEQEPEEAEDGPPELLFVHGGHTSKVSDLSWNLNEPWAIASVAEDNICQIWQMASVIYEDGEEGEDDSDVE</sequence>
<dbReference type="InterPro" id="IPR036322">
    <property type="entry name" value="WD40_repeat_dom_sf"/>
</dbReference>
<accession>A0A2H9TJ16</accession>
<keyword evidence="6" id="KW-0539">Nucleus</keyword>
<evidence type="ECO:0000256" key="4">
    <source>
        <dbReference type="ARBA" id="ARBA00022737"/>
    </source>
</evidence>
<dbReference type="InterPro" id="IPR022052">
    <property type="entry name" value="Histone-bd_RBBP4-like_N"/>
</dbReference>
<dbReference type="SUPFAM" id="SSF50978">
    <property type="entry name" value="WD40 repeat-like"/>
    <property type="match status" value="1"/>
</dbReference>
<dbReference type="SMART" id="SM00320">
    <property type="entry name" value="WD40"/>
    <property type="match status" value="6"/>
</dbReference>
<feature type="repeat" description="WD" evidence="7">
    <location>
        <begin position="347"/>
        <end position="382"/>
    </location>
</feature>
<dbReference type="InterPro" id="IPR020472">
    <property type="entry name" value="WD40_PAC1"/>
</dbReference>
<evidence type="ECO:0000256" key="7">
    <source>
        <dbReference type="PROSITE-ProRule" id="PRU00221"/>
    </source>
</evidence>
<evidence type="ECO:0000256" key="2">
    <source>
        <dbReference type="ARBA" id="ARBA00009341"/>
    </source>
</evidence>
<dbReference type="PROSITE" id="PS50082">
    <property type="entry name" value="WD_REPEATS_2"/>
    <property type="match status" value="3"/>
</dbReference>
<name>A0A2H9TJ16_9FUNG</name>
<keyword evidence="3 7" id="KW-0853">WD repeat</keyword>
<feature type="repeat" description="WD" evidence="7">
    <location>
        <begin position="303"/>
        <end position="345"/>
    </location>
</feature>
<dbReference type="PROSITE" id="PS50294">
    <property type="entry name" value="WD_REPEATS_REGION"/>
    <property type="match status" value="2"/>
</dbReference>
<dbReference type="GO" id="GO:0006325">
    <property type="term" value="P:chromatin organization"/>
    <property type="evidence" value="ECO:0007669"/>
    <property type="project" value="UniProtKB-KW"/>
</dbReference>
<keyword evidence="4" id="KW-0677">Repeat</keyword>
<dbReference type="PANTHER" id="PTHR22850">
    <property type="entry name" value="WD40 REPEAT FAMILY"/>
    <property type="match status" value="1"/>
</dbReference>
<dbReference type="InterPro" id="IPR019775">
    <property type="entry name" value="WD40_repeat_CS"/>
</dbReference>
<dbReference type="InterPro" id="IPR050459">
    <property type="entry name" value="WD_repeat_RBAP46/RBAP48/MSI1"/>
</dbReference>
<evidence type="ECO:0000313" key="9">
    <source>
        <dbReference type="EMBL" id="PJF17735.1"/>
    </source>
</evidence>
<evidence type="ECO:0000256" key="3">
    <source>
        <dbReference type="ARBA" id="ARBA00022574"/>
    </source>
</evidence>
<evidence type="ECO:0000256" key="6">
    <source>
        <dbReference type="ARBA" id="ARBA00023242"/>
    </source>
</evidence>
<keyword evidence="10" id="KW-1185">Reference proteome</keyword>
<reference evidence="9 10" key="1">
    <citation type="submission" date="2016-10" db="EMBL/GenBank/DDBJ databases">
        <title>The genome of Paramicrosporidium saccamoebae is the missing link in understanding Cryptomycota and Microsporidia evolution.</title>
        <authorList>
            <person name="Quandt C.A."/>
            <person name="Beaudet D."/>
            <person name="Corsaro D."/>
            <person name="Michel R."/>
            <person name="Corradi N."/>
            <person name="James T."/>
        </authorList>
    </citation>
    <scope>NUCLEOTIDE SEQUENCE [LARGE SCALE GENOMIC DNA]</scope>
    <source>
        <strain evidence="9 10">KSL3</strain>
    </source>
</reference>
<dbReference type="GO" id="GO:0005634">
    <property type="term" value="C:nucleus"/>
    <property type="evidence" value="ECO:0007669"/>
    <property type="project" value="UniProtKB-SubCell"/>
</dbReference>
<dbReference type="Gene3D" id="2.130.10.10">
    <property type="entry name" value="YVTN repeat-like/Quinoprotein amine dehydrogenase"/>
    <property type="match status" value="1"/>
</dbReference>
<dbReference type="AlphaFoldDB" id="A0A2H9TJ16"/>
<comment type="similarity">
    <text evidence="2">Belongs to the WD repeat RBAP46/RBAP48/MSI1 family.</text>
</comment>
<dbReference type="EMBL" id="MTSL01000161">
    <property type="protein sequence ID" value="PJF17735.1"/>
    <property type="molecule type" value="Genomic_DNA"/>
</dbReference>
<dbReference type="InterPro" id="IPR015943">
    <property type="entry name" value="WD40/YVTN_repeat-like_dom_sf"/>
</dbReference>
<evidence type="ECO:0000256" key="1">
    <source>
        <dbReference type="ARBA" id="ARBA00004123"/>
    </source>
</evidence>
<organism evidence="9 10">
    <name type="scientific">Paramicrosporidium saccamoebae</name>
    <dbReference type="NCBI Taxonomy" id="1246581"/>
    <lineage>
        <taxon>Eukaryota</taxon>
        <taxon>Fungi</taxon>
        <taxon>Fungi incertae sedis</taxon>
        <taxon>Cryptomycota</taxon>
        <taxon>Cryptomycota incertae sedis</taxon>
        <taxon>Paramicrosporidium</taxon>
    </lineage>
</organism>
<dbReference type="PROSITE" id="PS00678">
    <property type="entry name" value="WD_REPEATS_1"/>
    <property type="match status" value="3"/>
</dbReference>
<dbReference type="Pfam" id="PF00400">
    <property type="entry name" value="WD40"/>
    <property type="match status" value="5"/>
</dbReference>
<dbReference type="InterPro" id="IPR001680">
    <property type="entry name" value="WD40_rpt"/>
</dbReference>
<comment type="subcellular location">
    <subcellularLocation>
        <location evidence="1">Nucleus</location>
    </subcellularLocation>
</comment>
<proteinExistence type="inferred from homology"/>
<dbReference type="STRING" id="1246581.A0A2H9TJ16"/>
<evidence type="ECO:0000313" key="10">
    <source>
        <dbReference type="Proteomes" id="UP000240830"/>
    </source>
</evidence>
<feature type="domain" description="Histone-binding protein RBBP4-like N-terminal" evidence="8">
    <location>
        <begin position="51"/>
        <end position="121"/>
    </location>
</feature>
<keyword evidence="5" id="KW-0156">Chromatin regulator</keyword>
<dbReference type="Pfam" id="PF12265">
    <property type="entry name" value="CAF1C_H4-bd"/>
    <property type="match status" value="1"/>
</dbReference>
<dbReference type="OrthoDB" id="427795at2759"/>
<dbReference type="PRINTS" id="PR00320">
    <property type="entry name" value="GPROTEINBRPT"/>
</dbReference>
<comment type="caution">
    <text evidence="9">The sequence shown here is derived from an EMBL/GenBank/DDBJ whole genome shotgun (WGS) entry which is preliminary data.</text>
</comment>
<protein>
    <recommendedName>
        <fullName evidence="8">Histone-binding protein RBBP4-like N-terminal domain-containing protein</fullName>
    </recommendedName>
</protein>
<dbReference type="FunFam" id="2.130.10.10:FF:000512">
    <property type="entry name" value="WD-40 repeat-containing protein MSI1"/>
    <property type="match status" value="1"/>
</dbReference>
<feature type="repeat" description="WD" evidence="7">
    <location>
        <begin position="258"/>
        <end position="293"/>
    </location>
</feature>
<gene>
    <name evidence="9" type="ORF">PSACC_02450</name>
</gene>
<dbReference type="Proteomes" id="UP000240830">
    <property type="component" value="Unassembled WGS sequence"/>
</dbReference>
<evidence type="ECO:0000256" key="5">
    <source>
        <dbReference type="ARBA" id="ARBA00022853"/>
    </source>
</evidence>